<dbReference type="EMBL" id="AP035884">
    <property type="protein sequence ID" value="BFP53557.1"/>
    <property type="molecule type" value="Genomic_DNA"/>
</dbReference>
<reference evidence="2" key="1">
    <citation type="submission" date="2024-07" db="EMBL/GenBank/DDBJ databases">
        <title>Complete genome sequences of cellulolytic bacteria, Kitasatospora sp. CMC57 and Streptomyces sp. CMC78, isolated from Japanese agricultural soil.</title>
        <authorList>
            <person name="Hashimoto T."/>
            <person name="Ito M."/>
            <person name="Iwamoto M."/>
            <person name="Fukahori D."/>
            <person name="Shoda T."/>
            <person name="Sakoda M."/>
            <person name="Morohoshi T."/>
            <person name="Mitsuboshi M."/>
            <person name="Nishizawa T."/>
        </authorList>
    </citation>
    <scope>NUCLEOTIDE SEQUENCE</scope>
    <source>
        <strain evidence="2">CMC78</strain>
    </source>
</reference>
<protein>
    <recommendedName>
        <fullName evidence="3">Lipoprotein</fullName>
    </recommendedName>
</protein>
<sequence>MRVTAEPFSKLSYIGSEVVTVHKRRIVLAASAVALGLGLSACNGDDGESAAKESPAASASASASAPASSEPSSESPTDDSGNGGEAPADGDVTAPGTKLKTGDRAVLPFRYTSDKQGTIAVTVTAIEKGAESDMAAFGDKAKGMTPYFIKMKVENVGGTDLSYASLKLDGVLDGGAGTGVILMGDIPGKCDRETAPRDFTTKGATYETCSLAATKTAPVTGAEYDEGDTYSDNPVVWTN</sequence>
<proteinExistence type="predicted"/>
<feature type="region of interest" description="Disordered" evidence="1">
    <location>
        <begin position="45"/>
        <end position="99"/>
    </location>
</feature>
<accession>A0AB33KLZ0</accession>
<dbReference type="AlphaFoldDB" id="A0AB33KLZ0"/>
<evidence type="ECO:0000313" key="2">
    <source>
        <dbReference type="EMBL" id="BFP53557.1"/>
    </source>
</evidence>
<evidence type="ECO:0008006" key="3">
    <source>
        <dbReference type="Google" id="ProtNLM"/>
    </source>
</evidence>
<dbReference type="KEGG" id="stcm:SCMC78_33640"/>
<evidence type="ECO:0000256" key="1">
    <source>
        <dbReference type="SAM" id="MobiDB-lite"/>
    </source>
</evidence>
<organism evidence="2">
    <name type="scientific">Streptomyces sp. CMC78</name>
    <dbReference type="NCBI Taxonomy" id="3231512"/>
    <lineage>
        <taxon>Bacteria</taxon>
        <taxon>Bacillati</taxon>
        <taxon>Actinomycetota</taxon>
        <taxon>Actinomycetes</taxon>
        <taxon>Kitasatosporales</taxon>
        <taxon>Streptomycetaceae</taxon>
        <taxon>Streptomyces</taxon>
    </lineage>
</organism>
<name>A0AB33KLZ0_9ACTN</name>
<gene>
    <name evidence="2" type="ORF">SCMC78_33640</name>
</gene>
<feature type="compositionally biased region" description="Low complexity" evidence="1">
    <location>
        <begin position="52"/>
        <end position="75"/>
    </location>
</feature>